<keyword evidence="2" id="KW-0378">Hydrolase</keyword>
<evidence type="ECO:0000313" key="3">
    <source>
        <dbReference type="Proteomes" id="UP000199110"/>
    </source>
</evidence>
<dbReference type="OrthoDB" id="8680283at2"/>
<name>A0A1I3MDV2_9RHOB</name>
<dbReference type="Proteomes" id="UP000199110">
    <property type="component" value="Unassembled WGS sequence"/>
</dbReference>
<gene>
    <name evidence="2" type="ORF">SAMN04488095_1815</name>
</gene>
<proteinExistence type="predicted"/>
<dbReference type="RefSeq" id="WP_092779463.1">
    <property type="nucleotide sequence ID" value="NZ_FORA01000002.1"/>
</dbReference>
<organism evidence="2 3">
    <name type="scientific">Jannaschia pohangensis</name>
    <dbReference type="NCBI Taxonomy" id="390807"/>
    <lineage>
        <taxon>Bacteria</taxon>
        <taxon>Pseudomonadati</taxon>
        <taxon>Pseudomonadota</taxon>
        <taxon>Alphaproteobacteria</taxon>
        <taxon>Rhodobacterales</taxon>
        <taxon>Roseobacteraceae</taxon>
        <taxon>Jannaschia</taxon>
    </lineage>
</organism>
<dbReference type="PANTHER" id="PTHR43689:SF8">
    <property type="entry name" value="ALPHA_BETA-HYDROLASES SUPERFAMILY PROTEIN"/>
    <property type="match status" value="1"/>
</dbReference>
<dbReference type="InterPro" id="IPR000073">
    <property type="entry name" value="AB_hydrolase_1"/>
</dbReference>
<sequence length="230" mass="25054">MAPLFFHGLPGGPEDRRLLDRKWRPDEMMIGDTLCPDAPGTTPRHLVGFSLGAFAALGMAARHPDRVARLTLISPAGPLQSGDFLPQMAGAPVFRLARRSATGLRVLTALQGGITRIAPDRLLRQLFSTSHPAERAILDDAAARDVLRAGLRHCHIDRPRAYCDSIAAYVTDWRDDLGAVRCPVTIWQGDADRWTPPDMARSLANALCGPVDLRIVTGAGHYGMLRRALP</sequence>
<dbReference type="STRING" id="390807.SAMN04488095_1815"/>
<dbReference type="Gene3D" id="3.40.50.1820">
    <property type="entry name" value="alpha/beta hydrolase"/>
    <property type="match status" value="1"/>
</dbReference>
<reference evidence="2 3" key="1">
    <citation type="submission" date="2016-10" db="EMBL/GenBank/DDBJ databases">
        <authorList>
            <person name="de Groot N.N."/>
        </authorList>
    </citation>
    <scope>NUCLEOTIDE SEQUENCE [LARGE SCALE GENOMIC DNA]</scope>
    <source>
        <strain evidence="2 3">DSM 19073</strain>
    </source>
</reference>
<evidence type="ECO:0000259" key="1">
    <source>
        <dbReference type="Pfam" id="PF00561"/>
    </source>
</evidence>
<feature type="domain" description="AB hydrolase-1" evidence="1">
    <location>
        <begin position="42"/>
        <end position="225"/>
    </location>
</feature>
<keyword evidence="3" id="KW-1185">Reference proteome</keyword>
<dbReference type="Pfam" id="PF00561">
    <property type="entry name" value="Abhydrolase_1"/>
    <property type="match status" value="1"/>
</dbReference>
<dbReference type="PANTHER" id="PTHR43689">
    <property type="entry name" value="HYDROLASE"/>
    <property type="match status" value="1"/>
</dbReference>
<evidence type="ECO:0000313" key="2">
    <source>
        <dbReference type="EMBL" id="SFI95141.1"/>
    </source>
</evidence>
<protein>
    <submittedName>
        <fullName evidence="2">Alpha/beta hydrolase family protein</fullName>
    </submittedName>
</protein>
<dbReference type="InterPro" id="IPR029058">
    <property type="entry name" value="AB_hydrolase_fold"/>
</dbReference>
<dbReference type="SUPFAM" id="SSF53474">
    <property type="entry name" value="alpha/beta-Hydrolases"/>
    <property type="match status" value="1"/>
</dbReference>
<dbReference type="EMBL" id="FORA01000002">
    <property type="protein sequence ID" value="SFI95141.1"/>
    <property type="molecule type" value="Genomic_DNA"/>
</dbReference>
<dbReference type="GO" id="GO:0016787">
    <property type="term" value="F:hydrolase activity"/>
    <property type="evidence" value="ECO:0007669"/>
    <property type="project" value="UniProtKB-KW"/>
</dbReference>
<accession>A0A1I3MDV2</accession>
<dbReference type="AlphaFoldDB" id="A0A1I3MDV2"/>